<dbReference type="EMBL" id="BNCP01000001">
    <property type="protein sequence ID" value="GIL69605.1"/>
    <property type="molecule type" value="Genomic_DNA"/>
</dbReference>
<organism evidence="3 4">
    <name type="scientific">Volvox reticuliferus</name>
    <dbReference type="NCBI Taxonomy" id="1737510"/>
    <lineage>
        <taxon>Eukaryota</taxon>
        <taxon>Viridiplantae</taxon>
        <taxon>Chlorophyta</taxon>
        <taxon>core chlorophytes</taxon>
        <taxon>Chlorophyceae</taxon>
        <taxon>CS clade</taxon>
        <taxon>Chlamydomonadales</taxon>
        <taxon>Volvocaceae</taxon>
        <taxon>Volvox</taxon>
    </lineage>
</organism>
<proteinExistence type="predicted"/>
<dbReference type="EMBL" id="BNCQ01000019">
    <property type="protein sequence ID" value="GIM05890.1"/>
    <property type="molecule type" value="Genomic_DNA"/>
</dbReference>
<gene>
    <name evidence="2" type="ORF">Vretifemale_13176</name>
    <name evidence="1" type="ORF">Vretifemale_533</name>
    <name evidence="3" type="ORF">Vretimale_10257</name>
</gene>
<protein>
    <submittedName>
        <fullName evidence="3">Uncharacterized protein</fullName>
    </submittedName>
</protein>
<name>A0A8J4GE99_9CHLO</name>
<evidence type="ECO:0000313" key="3">
    <source>
        <dbReference type="EMBL" id="GIM05890.1"/>
    </source>
</evidence>
<reference evidence="3" key="1">
    <citation type="journal article" date="2021" name="Proc. Natl. Acad. Sci. U.S.A.">
        <title>Three genomes in the algal genus Volvox reveal the fate of a haploid sex-determining region after a transition to homothallism.</title>
        <authorList>
            <person name="Yamamoto K."/>
            <person name="Hamaji T."/>
            <person name="Kawai-Toyooka H."/>
            <person name="Matsuzaki R."/>
            <person name="Takahashi F."/>
            <person name="Nishimura Y."/>
            <person name="Kawachi M."/>
            <person name="Noguchi H."/>
            <person name="Minakuchi Y."/>
            <person name="Umen J.G."/>
            <person name="Toyoda A."/>
            <person name="Nozaki H."/>
        </authorList>
    </citation>
    <scope>NUCLEOTIDE SEQUENCE</scope>
    <source>
        <strain evidence="3">NIES-3785</strain>
        <strain evidence="1">NIES-3786</strain>
    </source>
</reference>
<evidence type="ECO:0000313" key="2">
    <source>
        <dbReference type="EMBL" id="GIL84511.1"/>
    </source>
</evidence>
<dbReference type="Proteomes" id="UP000747110">
    <property type="component" value="Unassembled WGS sequence"/>
</dbReference>
<sequence length="127" mass="14567">MANNCKPTENGIVDKIVDKQEALSYGGQKKVWFDLIKRKRRINGNSEVVSYDCKYPGCEAVLSFTYLEDGKVHLRQLQVHEHELPDKNRTKEAMYAQLLSGLRTWLSCILTCCPTSLAKLPMMFGRR</sequence>
<evidence type="ECO:0000313" key="4">
    <source>
        <dbReference type="Proteomes" id="UP000722791"/>
    </source>
</evidence>
<evidence type="ECO:0000313" key="1">
    <source>
        <dbReference type="EMBL" id="GIL69605.1"/>
    </source>
</evidence>
<dbReference type="Proteomes" id="UP000722791">
    <property type="component" value="Unassembled WGS sequence"/>
</dbReference>
<comment type="caution">
    <text evidence="3">The sequence shown here is derived from an EMBL/GenBank/DDBJ whole genome shotgun (WGS) entry which is preliminary data.</text>
</comment>
<dbReference type="EMBL" id="BNCP01000029">
    <property type="protein sequence ID" value="GIL84511.1"/>
    <property type="molecule type" value="Genomic_DNA"/>
</dbReference>
<evidence type="ECO:0000313" key="5">
    <source>
        <dbReference type="Proteomes" id="UP000747110"/>
    </source>
</evidence>
<dbReference type="AlphaFoldDB" id="A0A8J4GE99"/>
<keyword evidence="5" id="KW-1185">Reference proteome</keyword>
<accession>A0A8J4GE99</accession>